<dbReference type="Pfam" id="PF13538">
    <property type="entry name" value="UvrD_C_2"/>
    <property type="match status" value="1"/>
</dbReference>
<dbReference type="InterPro" id="IPR049550">
    <property type="entry name" value="RecD_N"/>
</dbReference>
<keyword evidence="8 11" id="KW-0238">DNA-binding</keyword>
<comment type="catalytic activity">
    <reaction evidence="11">
        <text>ATP + H2O = ADP + phosphate + H(+)</text>
        <dbReference type="Rhea" id="RHEA:13065"/>
        <dbReference type="ChEBI" id="CHEBI:15377"/>
        <dbReference type="ChEBI" id="CHEBI:15378"/>
        <dbReference type="ChEBI" id="CHEBI:30616"/>
        <dbReference type="ChEBI" id="CHEBI:43474"/>
        <dbReference type="ChEBI" id="CHEBI:456216"/>
        <dbReference type="EC" id="5.6.2.3"/>
    </reaction>
</comment>
<dbReference type="InterPro" id="IPR027785">
    <property type="entry name" value="UvrD-like_helicase_C"/>
</dbReference>
<feature type="binding site" evidence="11">
    <location>
        <begin position="203"/>
        <end position="210"/>
    </location>
    <ligand>
        <name>ATP</name>
        <dbReference type="ChEBI" id="CHEBI:30616"/>
    </ligand>
</feature>
<dbReference type="PANTHER" id="PTHR43788:SF6">
    <property type="entry name" value="DNA HELICASE B"/>
    <property type="match status" value="1"/>
</dbReference>
<keyword evidence="3 11" id="KW-0227">DNA damage</keyword>
<accession>A0AAP6JCU4</accession>
<evidence type="ECO:0000256" key="8">
    <source>
        <dbReference type="ARBA" id="ARBA00023125"/>
    </source>
</evidence>
<sequence>MSSEQPALPINTALPARLSDWARAGWLRGVDHALACFLNEEGGEQDETVLLMAALTSQQVGQGNICLDLQQALSEPTRLWPELPDTGVAEAIDRPTDWLGKQEMETLTAVLTQSAVIACPAQQRDQGNEPLVLQGNRLYLRRYWQHEQDVAASIEARLETEETVAPDLKSQLDALFAGGAYQPDWQKVASALAVRSALTIITGGPGTGKTTTVVKLLGLLQARQLTADPERPLRIRLAAPTGKAAARLSESIGGAIDALPFDESVKLAVPREVRTLHRLLGSVRNSRFFRNDRHNPLHADVVVIDEASMIDLEMTAKLLDALRPETRLILLGDKDQLASVEAGAVLGDLCQGADAGDYSADTVDWVKSASGEEIGAFQARDQAPALRQHTVMLRHSHRFSADSGIGGLAAAVNAGDSERTLSLLGEGDDDVSLALLKDAEDSRIEKLSVAGYRPYLEQLKASRPDSNQEPDPDKATRDWARKVIHHFGQFQVLATVRQGMLGVSGLNERIAAVLRREGLIDKDRDWYEGRPVMVTRNDYELGLMNGDVGICLLTRLADDERPRLRVAFELPGGDIRLVLPSRLDSMESVFAMTVHKSQGSEFDRVLMVLPEVDNPVLTRELLYTGITRARHQATLAGTSEHLIRLAVARRISRRSGLRERLNA</sequence>
<dbReference type="GO" id="GO:0005524">
    <property type="term" value="F:ATP binding"/>
    <property type="evidence" value="ECO:0007669"/>
    <property type="project" value="UniProtKB-UniRule"/>
</dbReference>
<evidence type="ECO:0000256" key="4">
    <source>
        <dbReference type="ARBA" id="ARBA00022801"/>
    </source>
</evidence>
<dbReference type="InterPro" id="IPR006344">
    <property type="entry name" value="RecD"/>
</dbReference>
<evidence type="ECO:0000256" key="9">
    <source>
        <dbReference type="ARBA" id="ARBA00023204"/>
    </source>
</evidence>
<dbReference type="Gene3D" id="3.40.50.300">
    <property type="entry name" value="P-loop containing nucleotide triphosphate hydrolases"/>
    <property type="match status" value="3"/>
</dbReference>
<dbReference type="NCBIfam" id="TIGR01447">
    <property type="entry name" value="recD"/>
    <property type="match status" value="1"/>
</dbReference>
<dbReference type="InterPro" id="IPR041851">
    <property type="entry name" value="RecD_N_sf"/>
</dbReference>
<dbReference type="CDD" id="cd18809">
    <property type="entry name" value="SF1_C_RecD"/>
    <property type="match status" value="1"/>
</dbReference>
<dbReference type="InterPro" id="IPR041451">
    <property type="entry name" value="RecD2_SH13"/>
</dbReference>
<dbReference type="GO" id="GO:0009338">
    <property type="term" value="C:exodeoxyribonuclease V complex"/>
    <property type="evidence" value="ECO:0007669"/>
    <property type="project" value="InterPro"/>
</dbReference>
<dbReference type="SUPFAM" id="SSF52540">
    <property type="entry name" value="P-loop containing nucleoside triphosphate hydrolases"/>
    <property type="match status" value="2"/>
</dbReference>
<keyword evidence="6 11" id="KW-0269">Exonuclease</keyword>
<evidence type="ECO:0000256" key="10">
    <source>
        <dbReference type="ARBA" id="ARBA00023235"/>
    </source>
</evidence>
<evidence type="ECO:0000313" key="14">
    <source>
        <dbReference type="Proteomes" id="UP001302316"/>
    </source>
</evidence>
<dbReference type="RefSeq" id="WP_346049972.1">
    <property type="nucleotide sequence ID" value="NZ_JAYGII010000002.1"/>
</dbReference>
<dbReference type="EC" id="5.6.2.3" evidence="11"/>
<dbReference type="Pfam" id="PF13245">
    <property type="entry name" value="AAA_19"/>
    <property type="match status" value="1"/>
</dbReference>
<evidence type="ECO:0000256" key="11">
    <source>
        <dbReference type="HAMAP-Rule" id="MF_01487"/>
    </source>
</evidence>
<dbReference type="GO" id="GO:0043139">
    <property type="term" value="F:5'-3' DNA helicase activity"/>
    <property type="evidence" value="ECO:0007669"/>
    <property type="project" value="UniProtKB-UniRule"/>
</dbReference>
<dbReference type="SMART" id="SM00382">
    <property type="entry name" value="AAA"/>
    <property type="match status" value="1"/>
</dbReference>
<reference evidence="13 14" key="1">
    <citation type="submission" date="2023-12" db="EMBL/GenBank/DDBJ databases">
        <title>Whole-genome sequencing of halo(alkali)philic microorganisms from hypersaline lakes.</title>
        <authorList>
            <person name="Sorokin D.Y."/>
            <person name="Merkel A.Y."/>
            <person name="Messina E."/>
            <person name="Yakimov M."/>
        </authorList>
    </citation>
    <scope>NUCLEOTIDE SEQUENCE [LARGE SCALE GENOMIC DNA]</scope>
    <source>
        <strain evidence="13 14">AB-CW1</strain>
    </source>
</reference>
<comment type="function">
    <text evidence="11">A helicase/nuclease that prepares dsDNA breaks (DSB) for recombinational DNA repair. Binds to DSBs and unwinds DNA via a highly rapid and processive ATP-dependent bidirectional helicase activity. Unwinds dsDNA until it encounters a Chi (crossover hotspot instigator) sequence from the 3' direction. Cuts ssDNA a few nucleotides 3' to the Chi site. The properties and activities of the enzyme are changed at Chi. The Chi-altered holoenzyme produces a long 3'-ssDNA overhang and facilitates RecA-binding to the ssDNA for homologous DNA recombination and repair. Holoenzyme degrades any linearized DNA that is unable to undergo homologous recombination. In the holoenzyme this subunit has ssDNA-dependent ATPase and 5'-3' helicase activity. When added to pre-assembled RecBC greatly stimulates nuclease activity and augments holoenzyme processivity. Negatively regulates the RecA-loading ability of RecBCD.</text>
</comment>
<dbReference type="PANTHER" id="PTHR43788">
    <property type="entry name" value="DNA2/NAM7 HELICASE FAMILY MEMBER"/>
    <property type="match status" value="1"/>
</dbReference>
<dbReference type="GO" id="GO:0000724">
    <property type="term" value="P:double-strand break repair via homologous recombination"/>
    <property type="evidence" value="ECO:0007669"/>
    <property type="project" value="UniProtKB-UniRule"/>
</dbReference>
<dbReference type="CDD" id="cd17933">
    <property type="entry name" value="DEXSc_RecD-like"/>
    <property type="match status" value="1"/>
</dbReference>
<dbReference type="Pfam" id="PF18335">
    <property type="entry name" value="SH3_13"/>
    <property type="match status" value="1"/>
</dbReference>
<dbReference type="Proteomes" id="UP001302316">
    <property type="component" value="Unassembled WGS sequence"/>
</dbReference>
<proteinExistence type="inferred from homology"/>
<dbReference type="EMBL" id="JAYGII010000002">
    <property type="protein sequence ID" value="MEA5444603.1"/>
    <property type="molecule type" value="Genomic_DNA"/>
</dbReference>
<keyword evidence="2 11" id="KW-0547">Nucleotide-binding</keyword>
<comment type="subunit">
    <text evidence="11">Heterotrimer of RecB, RecC and RecD. All subunits contribute to DNA-binding.</text>
</comment>
<dbReference type="GO" id="GO:0017116">
    <property type="term" value="F:single-stranded DNA helicase activity"/>
    <property type="evidence" value="ECO:0007669"/>
    <property type="project" value="TreeGrafter"/>
</dbReference>
<evidence type="ECO:0000259" key="12">
    <source>
        <dbReference type="SMART" id="SM00382"/>
    </source>
</evidence>
<evidence type="ECO:0000313" key="13">
    <source>
        <dbReference type="EMBL" id="MEA5444603.1"/>
    </source>
</evidence>
<keyword evidence="10 11" id="KW-0413">Isomerase</keyword>
<dbReference type="Pfam" id="PF21185">
    <property type="entry name" value="RecD_N"/>
    <property type="match status" value="1"/>
</dbReference>
<comment type="similarity">
    <text evidence="11">Belongs to the RecD family.</text>
</comment>
<evidence type="ECO:0000256" key="5">
    <source>
        <dbReference type="ARBA" id="ARBA00022806"/>
    </source>
</evidence>
<keyword evidence="7 11" id="KW-0067">ATP-binding</keyword>
<dbReference type="InterPro" id="IPR050534">
    <property type="entry name" value="Coronavir_polyprotein_1ab"/>
</dbReference>
<evidence type="ECO:0000256" key="6">
    <source>
        <dbReference type="ARBA" id="ARBA00022839"/>
    </source>
</evidence>
<organism evidence="13 14">
    <name type="scientific">Natronospira elongata</name>
    <dbReference type="NCBI Taxonomy" id="3110268"/>
    <lineage>
        <taxon>Bacteria</taxon>
        <taxon>Pseudomonadati</taxon>
        <taxon>Pseudomonadota</taxon>
        <taxon>Gammaproteobacteria</taxon>
        <taxon>Natronospirales</taxon>
        <taxon>Natronospiraceae</taxon>
        <taxon>Natronospira</taxon>
    </lineage>
</organism>
<keyword evidence="14" id="KW-1185">Reference proteome</keyword>
<dbReference type="InterPro" id="IPR003593">
    <property type="entry name" value="AAA+_ATPase"/>
</dbReference>
<keyword evidence="4 11" id="KW-0378">Hydrolase</keyword>
<dbReference type="InterPro" id="IPR027417">
    <property type="entry name" value="P-loop_NTPase"/>
</dbReference>
<protein>
    <recommendedName>
        <fullName evidence="11">RecBCD enzyme subunit RecD</fullName>
        <ecNumber evidence="11">5.6.2.3</ecNumber>
    </recommendedName>
    <alternativeName>
        <fullName evidence="11">DNA 5'-3' helicase subunit RecD</fullName>
    </alternativeName>
    <alternativeName>
        <fullName evidence="11">Exonuclease V subunit RecD</fullName>
        <shortName evidence="11">ExoV subunit RecD</shortName>
    </alternativeName>
    <alternativeName>
        <fullName evidence="11">Helicase/nuclease RecBCD subunit RecD</fullName>
    </alternativeName>
</protein>
<dbReference type="GO" id="GO:0008854">
    <property type="term" value="F:exodeoxyribonuclease V activity"/>
    <property type="evidence" value="ECO:0007669"/>
    <property type="project" value="InterPro"/>
</dbReference>
<dbReference type="GO" id="GO:0003677">
    <property type="term" value="F:DNA binding"/>
    <property type="evidence" value="ECO:0007669"/>
    <property type="project" value="UniProtKB-UniRule"/>
</dbReference>
<evidence type="ECO:0000256" key="3">
    <source>
        <dbReference type="ARBA" id="ARBA00022763"/>
    </source>
</evidence>
<evidence type="ECO:0000256" key="7">
    <source>
        <dbReference type="ARBA" id="ARBA00022840"/>
    </source>
</evidence>
<evidence type="ECO:0000256" key="1">
    <source>
        <dbReference type="ARBA" id="ARBA00022722"/>
    </source>
</evidence>
<comment type="caution">
    <text evidence="13">The sequence shown here is derived from an EMBL/GenBank/DDBJ whole genome shotgun (WGS) entry which is preliminary data.</text>
</comment>
<comment type="miscellaneous">
    <text evidence="11">In the RecBCD complex, RecB has a slow 3'-5' helicase, an exonuclease activity and loads RecA onto ssDNA, RecD has a fast 5'-3' helicase activity, while RecC stimulates the ATPase and processivity of the RecB helicase and contributes to recognition of the Chi site.</text>
</comment>
<keyword evidence="9 11" id="KW-0234">DNA repair</keyword>
<feature type="domain" description="AAA+ ATPase" evidence="12">
    <location>
        <begin position="195"/>
        <end position="530"/>
    </location>
</feature>
<dbReference type="Gene3D" id="1.10.10.1020">
    <property type="entry name" value="RecBCD complex, subunit RecD, N-terminal domain"/>
    <property type="match status" value="1"/>
</dbReference>
<keyword evidence="1 11" id="KW-0540">Nuclease</keyword>
<evidence type="ECO:0000256" key="2">
    <source>
        <dbReference type="ARBA" id="ARBA00022741"/>
    </source>
</evidence>
<gene>
    <name evidence="11 13" type="primary">recD</name>
    <name evidence="13" type="ORF">VCB98_02080</name>
</gene>
<dbReference type="AlphaFoldDB" id="A0AAP6JCU4"/>
<dbReference type="HAMAP" id="MF_01487">
    <property type="entry name" value="RecD"/>
    <property type="match status" value="1"/>
</dbReference>
<name>A0AAP6JCU4_9GAMM</name>
<keyword evidence="5 11" id="KW-0347">Helicase</keyword>